<dbReference type="Gene3D" id="2.40.10.120">
    <property type="match status" value="1"/>
</dbReference>
<evidence type="ECO:0000313" key="4">
    <source>
        <dbReference type="Proteomes" id="UP000477311"/>
    </source>
</evidence>
<feature type="signal peptide" evidence="2">
    <location>
        <begin position="1"/>
        <end position="28"/>
    </location>
</feature>
<comment type="caution">
    <text evidence="3">The sequence shown here is derived from an EMBL/GenBank/DDBJ whole genome shotgun (WGS) entry which is preliminary data.</text>
</comment>
<dbReference type="RefSeq" id="WP_165108557.1">
    <property type="nucleotide sequence ID" value="NZ_JAAKYA010000082.1"/>
</dbReference>
<dbReference type="AlphaFoldDB" id="A0A6M1RKB8"/>
<protein>
    <submittedName>
        <fullName evidence="3">Trypsin-like peptidase domain-containing protein</fullName>
    </submittedName>
</protein>
<feature type="region of interest" description="Disordered" evidence="1">
    <location>
        <begin position="272"/>
        <end position="291"/>
    </location>
</feature>
<proteinExistence type="predicted"/>
<keyword evidence="4" id="KW-1185">Reference proteome</keyword>
<reference evidence="3 4" key="1">
    <citation type="submission" date="2020-02" db="EMBL/GenBank/DDBJ databases">
        <title>Draft genome sequence of Limisphaera ngatamarikiensis NGM72.4T, a thermophilic Verrucomicrobia grouped in subdivision 3.</title>
        <authorList>
            <person name="Carere C.R."/>
            <person name="Steen J."/>
            <person name="Hugenholtz P."/>
            <person name="Stott M.B."/>
        </authorList>
    </citation>
    <scope>NUCLEOTIDE SEQUENCE [LARGE SCALE GENOMIC DNA]</scope>
    <source>
        <strain evidence="3 4">NGM72.4</strain>
    </source>
</reference>
<dbReference type="SUPFAM" id="SSF50494">
    <property type="entry name" value="Trypsin-like serine proteases"/>
    <property type="match status" value="1"/>
</dbReference>
<organism evidence="3 4">
    <name type="scientific">Limisphaera ngatamarikiensis</name>
    <dbReference type="NCBI Taxonomy" id="1324935"/>
    <lineage>
        <taxon>Bacteria</taxon>
        <taxon>Pseudomonadati</taxon>
        <taxon>Verrucomicrobiota</taxon>
        <taxon>Verrucomicrobiia</taxon>
        <taxon>Limisphaerales</taxon>
        <taxon>Limisphaeraceae</taxon>
        <taxon>Limisphaera</taxon>
    </lineage>
</organism>
<accession>A0A6M1RKB8</accession>
<dbReference type="Pfam" id="PF13365">
    <property type="entry name" value="Trypsin_2"/>
    <property type="match status" value="1"/>
</dbReference>
<dbReference type="Proteomes" id="UP000477311">
    <property type="component" value="Unassembled WGS sequence"/>
</dbReference>
<evidence type="ECO:0000256" key="1">
    <source>
        <dbReference type="SAM" id="MobiDB-lite"/>
    </source>
</evidence>
<evidence type="ECO:0000313" key="3">
    <source>
        <dbReference type="EMBL" id="NGO40206.1"/>
    </source>
</evidence>
<feature type="chain" id="PRO_5026866761" evidence="2">
    <location>
        <begin position="29"/>
        <end position="291"/>
    </location>
</feature>
<evidence type="ECO:0000256" key="2">
    <source>
        <dbReference type="SAM" id="SignalP"/>
    </source>
</evidence>
<name>A0A6M1RKB8_9BACT</name>
<dbReference type="EMBL" id="JAAKYA010000082">
    <property type="protein sequence ID" value="NGO40206.1"/>
    <property type="molecule type" value="Genomic_DNA"/>
</dbReference>
<dbReference type="InterPro" id="IPR009003">
    <property type="entry name" value="Peptidase_S1_PA"/>
</dbReference>
<sequence length="291" mass="30695">MKTMRILPGPLAAAVLALLAYGPGPARGDELARQGRAVFEQHHPAVVTLQLAMKTRFSFGGRGESGGESRSEATATVISPEGLTVTSLSSIDPSAMFGRIGAMLGEDDGQFRMESEITDLKILLPDGTDLPAEIVLRDRDLDLAFLRPKNPPAQPMPWVDLRKAGTAEVLDPVVTLTRLGRAAGRAHAASFERIAAVVRRPRLFYVPGDTITTTTLGSPVFTLDGQVLGLCVMRRATGASRALSVLAIQGDDQTGIILPAADIVKVAQQVRTGPGDAEKAQSGGETRPSGP</sequence>
<keyword evidence="2" id="KW-0732">Signal</keyword>
<gene>
    <name evidence="3" type="ORF">G4L39_12495</name>
</gene>